<proteinExistence type="predicted"/>
<name>A0A8J2Q0Q4_9HEXA</name>
<dbReference type="InterPro" id="IPR057428">
    <property type="entry name" value="EFHB_EF-hand_C"/>
</dbReference>
<evidence type="ECO:0000256" key="1">
    <source>
        <dbReference type="ARBA" id="ARBA00004245"/>
    </source>
</evidence>
<dbReference type="OrthoDB" id="2096280at2759"/>
<feature type="domain" description="EF-hand" evidence="5">
    <location>
        <begin position="420"/>
        <end position="455"/>
    </location>
</feature>
<dbReference type="Proteomes" id="UP000708208">
    <property type="component" value="Unassembled WGS sequence"/>
</dbReference>
<dbReference type="PANTHER" id="PTHR12086:SF12">
    <property type="entry name" value="EF-HAND DOMAIN-CONTAINING FAMILY MEMBER B"/>
    <property type="match status" value="1"/>
</dbReference>
<comment type="caution">
    <text evidence="6">The sequence shown here is derived from an EMBL/GenBank/DDBJ whole genome shotgun (WGS) entry which is preliminary data.</text>
</comment>
<keyword evidence="7" id="KW-1185">Reference proteome</keyword>
<comment type="subcellular location">
    <subcellularLocation>
        <location evidence="1">Cytoplasm</location>
        <location evidence="1">Cytoskeleton</location>
    </subcellularLocation>
</comment>
<dbReference type="GO" id="GO:0005509">
    <property type="term" value="F:calcium ion binding"/>
    <property type="evidence" value="ECO:0007669"/>
    <property type="project" value="InterPro"/>
</dbReference>
<organism evidence="6 7">
    <name type="scientific">Allacma fusca</name>
    <dbReference type="NCBI Taxonomy" id="39272"/>
    <lineage>
        <taxon>Eukaryota</taxon>
        <taxon>Metazoa</taxon>
        <taxon>Ecdysozoa</taxon>
        <taxon>Arthropoda</taxon>
        <taxon>Hexapoda</taxon>
        <taxon>Collembola</taxon>
        <taxon>Symphypleona</taxon>
        <taxon>Sminthuridae</taxon>
        <taxon>Allacma</taxon>
    </lineage>
</organism>
<gene>
    <name evidence="6" type="ORF">AFUS01_LOCUS38965</name>
</gene>
<sequence>MASSCGRWDDCQPKCCPILRQPLPNENQSHVTCQPLTGTPETSCFQAQCNPNISGFPICSGGDTCKSCYDVPTGHQRQCECAECIRKRQEVQGQSCPQHSEGNEYQDLKKYSHDPEIQAIRDRLGSSTAVKESLKWCPDDEALTCVDRRFRQSKLGLLGRPVVHYGAAQDCDFPKELRHGVKSENINQVAKLVNPPIKTWPDQLDLQLKESIYASNRLAPIGKSHDQLENLPAKIIPEETKFGIKSKKDISAAVLVNPPKTRYEVENESNCCRQMYRMTHGEFKPGEQICRNYEEPFSRQNTFGVPTPCDIAGRWCRKIISTWRSCEPDLPYVNKVYADHLDMRYPKLGRPQDTHCIARTKGDCYTYGSRPSVQSSERPIREIIFNRCPNPGAELAEKMMRNLKSWLEKLRKSFKSEVGPDLEALYEAFLARDEDHNGTVDWDGFMKSLREVHVPCLENKQEFMEALAFVNIYHPLPCNKLNYYSLMDYIKGHQDPMFFCKTTTLKPFYLPWTNGCIHFRTTYSDFASIWCLRESCLKHLRDQKTSGMSSVRTDRVPRKIRGARDTTNYGDDGDAYSLIFPSVYTLHGITCRDVFAALTRDQMLKILCQAGVNISHEEFDKVWKRAQEIDPGEKERVCYQTFREALHITRDEENKMYGYSEEQKIQDCCHGENPDVCCRCQCIKRNKNHVCADM</sequence>
<dbReference type="Pfam" id="PF25325">
    <property type="entry name" value="EF-hand_EFHB_C"/>
    <property type="match status" value="1"/>
</dbReference>
<dbReference type="EMBL" id="CAJVCH010550048">
    <property type="protein sequence ID" value="CAG7829081.1"/>
    <property type="molecule type" value="Genomic_DNA"/>
</dbReference>
<dbReference type="AlphaFoldDB" id="A0A8J2Q0Q4"/>
<evidence type="ECO:0000313" key="7">
    <source>
        <dbReference type="Proteomes" id="UP000708208"/>
    </source>
</evidence>
<reference evidence="6" key="1">
    <citation type="submission" date="2021-06" db="EMBL/GenBank/DDBJ databases">
        <authorList>
            <person name="Hodson N. C."/>
            <person name="Mongue J. A."/>
            <person name="Jaron S. K."/>
        </authorList>
    </citation>
    <scope>NUCLEOTIDE SEQUENCE</scope>
</reference>
<protein>
    <recommendedName>
        <fullName evidence="5">EF-hand domain-containing protein</fullName>
    </recommendedName>
</protein>
<keyword evidence="3" id="KW-0677">Repeat</keyword>
<dbReference type="GO" id="GO:0005856">
    <property type="term" value="C:cytoskeleton"/>
    <property type="evidence" value="ECO:0007669"/>
    <property type="project" value="UniProtKB-SubCell"/>
</dbReference>
<keyword evidence="4" id="KW-0206">Cytoskeleton</keyword>
<evidence type="ECO:0000256" key="2">
    <source>
        <dbReference type="ARBA" id="ARBA00022490"/>
    </source>
</evidence>
<evidence type="ECO:0000256" key="4">
    <source>
        <dbReference type="ARBA" id="ARBA00023212"/>
    </source>
</evidence>
<dbReference type="InterPro" id="IPR040193">
    <property type="entry name" value="EFHC1/EFHC2/EFHB"/>
</dbReference>
<dbReference type="PROSITE" id="PS50222">
    <property type="entry name" value="EF_HAND_2"/>
    <property type="match status" value="1"/>
</dbReference>
<evidence type="ECO:0000259" key="5">
    <source>
        <dbReference type="PROSITE" id="PS50222"/>
    </source>
</evidence>
<dbReference type="PANTHER" id="PTHR12086">
    <property type="entry name" value="EF-HAND DOMAIN C-TERMINAL CONTAINING PROTEIN"/>
    <property type="match status" value="1"/>
</dbReference>
<dbReference type="InterPro" id="IPR002048">
    <property type="entry name" value="EF_hand_dom"/>
</dbReference>
<accession>A0A8J2Q0Q4</accession>
<evidence type="ECO:0000313" key="6">
    <source>
        <dbReference type="EMBL" id="CAG7829081.1"/>
    </source>
</evidence>
<evidence type="ECO:0000256" key="3">
    <source>
        <dbReference type="ARBA" id="ARBA00022737"/>
    </source>
</evidence>
<keyword evidence="2" id="KW-0963">Cytoplasm</keyword>